<sequence>MVRPRKPSDPQAWPIPCTRCGEHYQIATHWPDGPVCNYCYQQAKRTRGTCGCGHTGVLPGVLDGVPACRRCSGISVNLDCRVCGAEDELYRGGRCQRCELASLVDDLLTDPRSGTIAAELTPVATALKAMARPNSGITWIRQRHVTAFLGALVTVPAITHHSLDTLPASRTRDYVRALLVEHGVLPQRDETRIRYRQWASDALDRIHQPAMREIIDRYVRWHLLRRMNQSETVSHGAFLRSKQTVTVAIDFVNWLDSEGLELGDLRQSHLDRWIATGPTTRLIVDRFLGWATASRLVPAELTVPKHRRGTSRRLSATEQDHALQTAVHTGELSSRDRALAILILVFAQPVENIVRLRWDDVTITDEQVTIRLADLEIALPEPLDQPWRDLAVNPVHDQTAAHPRSNWVFRGYTPGRHLDPAAARDRLRRTFSARAARLGTLEHLSTLAPVAIIAETLGYHPATIERHAAASSAGYAEYIAAINDTRST</sequence>
<name>A0A0V9UF38_9NOCA</name>
<dbReference type="AlphaFoldDB" id="A0A0V9UF38"/>
<dbReference type="RefSeq" id="WP_060654226.1">
    <property type="nucleotide sequence ID" value="NZ_AZXY01000014.1"/>
</dbReference>
<evidence type="ECO:0000313" key="3">
    <source>
        <dbReference type="Proteomes" id="UP000053060"/>
    </source>
</evidence>
<dbReference type="GO" id="GO:0003677">
    <property type="term" value="F:DNA binding"/>
    <property type="evidence" value="ECO:0007669"/>
    <property type="project" value="InterPro"/>
</dbReference>
<dbReference type="GO" id="GO:0015074">
    <property type="term" value="P:DNA integration"/>
    <property type="evidence" value="ECO:0007669"/>
    <property type="project" value="InterPro"/>
</dbReference>
<keyword evidence="1" id="KW-0233">DNA recombination</keyword>
<proteinExistence type="predicted"/>
<evidence type="ECO:0000256" key="1">
    <source>
        <dbReference type="ARBA" id="ARBA00023172"/>
    </source>
</evidence>
<accession>A0A0V9UF38</accession>
<comment type="caution">
    <text evidence="2">The sequence shown here is derived from an EMBL/GenBank/DDBJ whole genome shotgun (WGS) entry which is preliminary data.</text>
</comment>
<dbReference type="EMBL" id="AZXY01000014">
    <property type="protein sequence ID" value="KSZ56591.1"/>
    <property type="molecule type" value="Genomic_DNA"/>
</dbReference>
<dbReference type="Gene3D" id="1.10.443.10">
    <property type="entry name" value="Intergrase catalytic core"/>
    <property type="match status" value="1"/>
</dbReference>
<organism evidence="2 3">
    <name type="scientific">Rhodococcus pyridinivorans KG-16</name>
    <dbReference type="NCBI Taxonomy" id="1441730"/>
    <lineage>
        <taxon>Bacteria</taxon>
        <taxon>Bacillati</taxon>
        <taxon>Actinomycetota</taxon>
        <taxon>Actinomycetes</taxon>
        <taxon>Mycobacteriales</taxon>
        <taxon>Nocardiaceae</taxon>
        <taxon>Rhodococcus</taxon>
    </lineage>
</organism>
<dbReference type="PATRIC" id="fig|1441730.3.peg.4720"/>
<evidence type="ECO:0000313" key="2">
    <source>
        <dbReference type="EMBL" id="KSZ56591.1"/>
    </source>
</evidence>
<protein>
    <submittedName>
        <fullName evidence="2">Fis family transcriptional regulator</fullName>
    </submittedName>
</protein>
<dbReference type="InterPro" id="IPR011010">
    <property type="entry name" value="DNA_brk_join_enz"/>
</dbReference>
<dbReference type="GO" id="GO:0006310">
    <property type="term" value="P:DNA recombination"/>
    <property type="evidence" value="ECO:0007669"/>
    <property type="project" value="UniProtKB-KW"/>
</dbReference>
<dbReference type="Proteomes" id="UP000053060">
    <property type="component" value="Unassembled WGS sequence"/>
</dbReference>
<reference evidence="3" key="1">
    <citation type="submission" date="2015-01" db="EMBL/GenBank/DDBJ databases">
        <title>Draft genome sequence of Rhodococcus pyridinivorans strain KG-16, a hydrocarbon-degrading bacterium.</title>
        <authorList>
            <person name="Aggarwal R.K."/>
            <person name="Dawar C."/>
        </authorList>
    </citation>
    <scope>NUCLEOTIDE SEQUENCE [LARGE SCALE GENOMIC DNA]</scope>
    <source>
        <strain evidence="3">KG-16</strain>
    </source>
</reference>
<dbReference type="SUPFAM" id="SSF56349">
    <property type="entry name" value="DNA breaking-rejoining enzymes"/>
    <property type="match status" value="1"/>
</dbReference>
<dbReference type="InterPro" id="IPR013762">
    <property type="entry name" value="Integrase-like_cat_sf"/>
</dbReference>
<gene>
    <name evidence="2" type="ORF">Z045_22585</name>
</gene>
<reference evidence="2 3" key="2">
    <citation type="journal article" date="2016" name="Genome Announc.">
        <title>Draft Genome Sequence of a Versatile Hydrocarbon-Degrading Bacterium, Rhodococcus pyridinivorans Strain KG-16, Collected from Oil Fields in India.</title>
        <authorList>
            <person name="Aggarwal R.K."/>
            <person name="Dawar C."/>
            <person name="Phanindranath R."/>
            <person name="Mutnuri L."/>
            <person name="Dayal A.M."/>
        </authorList>
    </citation>
    <scope>NUCLEOTIDE SEQUENCE [LARGE SCALE GENOMIC DNA]</scope>
    <source>
        <strain evidence="2 3">KG-16</strain>
    </source>
</reference>